<dbReference type="EMBL" id="JAPDHW010000004">
    <property type="protein sequence ID" value="MCW3168248.1"/>
    <property type="molecule type" value="Genomic_DNA"/>
</dbReference>
<evidence type="ECO:0008006" key="4">
    <source>
        <dbReference type="Google" id="ProtNLM"/>
    </source>
</evidence>
<comment type="caution">
    <text evidence="2">The sequence shown here is derived from an EMBL/GenBank/DDBJ whole genome shotgun (WGS) entry which is preliminary data.</text>
</comment>
<reference evidence="2" key="1">
    <citation type="submission" date="2022-10" db="EMBL/GenBank/DDBJ databases">
        <title>Chryseobacterium babae sp. nov. isolated from the gut of the beetle Oryctes rhinoceros, and Chryseobacterium kimseyorum sp. nov., isolated from a stick insect rearing cage.</title>
        <authorList>
            <person name="Shelomi M."/>
            <person name="Han C.-J."/>
            <person name="Chen W.-M."/>
            <person name="Chen H.-K."/>
            <person name="Liaw S.-J."/>
            <person name="Muhle E."/>
            <person name="Clermont D."/>
        </authorList>
    </citation>
    <scope>NUCLEOTIDE SEQUENCE</scope>
    <source>
        <strain evidence="2">09-1422</strain>
    </source>
</reference>
<evidence type="ECO:0000256" key="1">
    <source>
        <dbReference type="SAM" id="Phobius"/>
    </source>
</evidence>
<dbReference type="RefSeq" id="WP_264749472.1">
    <property type="nucleotide sequence ID" value="NZ_JAPDHW010000004.1"/>
</dbReference>
<keyword evidence="3" id="KW-1185">Reference proteome</keyword>
<feature type="transmembrane region" description="Helical" evidence="1">
    <location>
        <begin position="25"/>
        <end position="42"/>
    </location>
</feature>
<keyword evidence="1" id="KW-0812">Transmembrane</keyword>
<proteinExistence type="predicted"/>
<dbReference type="Proteomes" id="UP001163731">
    <property type="component" value="Unassembled WGS sequence"/>
</dbReference>
<evidence type="ECO:0000313" key="3">
    <source>
        <dbReference type="Proteomes" id="UP001163731"/>
    </source>
</evidence>
<protein>
    <recommendedName>
        <fullName evidence="4">2TM domain-containing protein</fullName>
    </recommendedName>
</protein>
<organism evidence="2 3">
    <name type="scientific">Chryseobacterium kimseyorum</name>
    <dbReference type="NCBI Taxonomy" id="2984028"/>
    <lineage>
        <taxon>Bacteria</taxon>
        <taxon>Pseudomonadati</taxon>
        <taxon>Bacteroidota</taxon>
        <taxon>Flavobacteriia</taxon>
        <taxon>Flavobacteriales</taxon>
        <taxon>Weeksellaceae</taxon>
        <taxon>Chryseobacterium group</taxon>
        <taxon>Chryseobacterium</taxon>
    </lineage>
</organism>
<name>A0ABT3HX53_9FLAO</name>
<gene>
    <name evidence="2" type="ORF">OMO38_06885</name>
</gene>
<sequence>MTEKPLSHQTIDELYQNEDKARKNFIYQIVIILFIIGISIFVTSEKGFGFYTFFPVLFSYSLLSSYTRLKNIRDEIKSRIIHLKGYSK</sequence>
<evidence type="ECO:0000313" key="2">
    <source>
        <dbReference type="EMBL" id="MCW3168248.1"/>
    </source>
</evidence>
<keyword evidence="1" id="KW-0472">Membrane</keyword>
<accession>A0ABT3HX53</accession>
<feature type="transmembrane region" description="Helical" evidence="1">
    <location>
        <begin position="48"/>
        <end position="69"/>
    </location>
</feature>
<keyword evidence="1" id="KW-1133">Transmembrane helix</keyword>